<evidence type="ECO:0000256" key="1">
    <source>
        <dbReference type="SAM" id="MobiDB-lite"/>
    </source>
</evidence>
<feature type="transmembrane region" description="Helical" evidence="2">
    <location>
        <begin position="113"/>
        <end position="136"/>
    </location>
</feature>
<keyword evidence="2" id="KW-1133">Transmembrane helix</keyword>
<dbReference type="HOGENOM" id="CLU_1409193_0_0_1"/>
<feature type="domain" description="CSC1/OSCA1-like N-terminal transmembrane" evidence="3">
    <location>
        <begin position="115"/>
        <end position="157"/>
    </location>
</feature>
<name>A0A0A2V0T9_PARBA</name>
<sequence>MTKITGQKENSSNNYGRGKPRPPVPIEQQIGSHEGVCGIHTKVALNFSHHFQYHKICGFRALDFVAGMVDTRRMASFLDPSKDPNIGSSRGSNQTSTVDSTLNSLGVETSTSAAALLTTFAPSFILFTFWTALFIICRRSQRRFYAPRSYLGNIHEQYNIPNLCPPFSSMLIETILTICPLPVSEVQSYLRVG</sequence>
<dbReference type="KEGG" id="pbl:PAAG_12151"/>
<dbReference type="InterPro" id="IPR032880">
    <property type="entry name" value="CSC1/OSCA1-like_N"/>
</dbReference>
<dbReference type="AlphaFoldDB" id="A0A0A2V0T9"/>
<dbReference type="RefSeq" id="XP_015702668.1">
    <property type="nucleotide sequence ID" value="XM_015847677.1"/>
</dbReference>
<organism evidence="4 5">
    <name type="scientific">Paracoccidioides lutzii (strain ATCC MYA-826 / Pb01)</name>
    <name type="common">Paracoccidioides brasiliensis</name>
    <dbReference type="NCBI Taxonomy" id="502779"/>
    <lineage>
        <taxon>Eukaryota</taxon>
        <taxon>Fungi</taxon>
        <taxon>Dikarya</taxon>
        <taxon>Ascomycota</taxon>
        <taxon>Pezizomycotina</taxon>
        <taxon>Eurotiomycetes</taxon>
        <taxon>Eurotiomycetidae</taxon>
        <taxon>Onygenales</taxon>
        <taxon>Ajellomycetaceae</taxon>
        <taxon>Paracoccidioides</taxon>
    </lineage>
</organism>
<dbReference type="Proteomes" id="UP000002059">
    <property type="component" value="Partially assembled WGS sequence"/>
</dbReference>
<reference evidence="4 5" key="1">
    <citation type="journal article" date="2011" name="PLoS Genet.">
        <title>Comparative genomic analysis of human fungal pathogens causing paracoccidioidomycosis.</title>
        <authorList>
            <person name="Desjardins C.A."/>
            <person name="Champion M.D."/>
            <person name="Holder J.W."/>
            <person name="Muszewska A."/>
            <person name="Goldberg J."/>
            <person name="Bailao A.M."/>
            <person name="Brigido M.M."/>
            <person name="Ferreira M.E."/>
            <person name="Garcia A.M."/>
            <person name="Grynberg M."/>
            <person name="Gujja S."/>
            <person name="Heiman D.I."/>
            <person name="Henn M.R."/>
            <person name="Kodira C.D."/>
            <person name="Leon-Narvaez H."/>
            <person name="Longo L.V."/>
            <person name="Ma L.J."/>
            <person name="Malavazi I."/>
            <person name="Matsuo A.L."/>
            <person name="Morais F.V."/>
            <person name="Pereira M."/>
            <person name="Rodriguez-Brito S."/>
            <person name="Sakthikumar S."/>
            <person name="Salem-Izacc S.M."/>
            <person name="Sykes S.M."/>
            <person name="Teixeira M.M."/>
            <person name="Vallejo M.C."/>
            <person name="Walter M.E."/>
            <person name="Yandava C."/>
            <person name="Young S."/>
            <person name="Zeng Q."/>
            <person name="Zucker J."/>
            <person name="Felipe M.S."/>
            <person name="Goldman G.H."/>
            <person name="Haas B.J."/>
            <person name="McEwen J.G."/>
            <person name="Nino-Vega G."/>
            <person name="Puccia R."/>
            <person name="San-Blas G."/>
            <person name="Soares C.M."/>
            <person name="Birren B.W."/>
            <person name="Cuomo C.A."/>
        </authorList>
    </citation>
    <scope>NUCLEOTIDE SEQUENCE [LARGE SCALE GENOMIC DNA]</scope>
    <source>
        <strain evidence="5">ATCC MYA-826 / Pb01</strain>
    </source>
</reference>
<evidence type="ECO:0000313" key="5">
    <source>
        <dbReference type="Proteomes" id="UP000002059"/>
    </source>
</evidence>
<dbReference type="EMBL" id="KN294008">
    <property type="protein sequence ID" value="KGQ01113.1"/>
    <property type="molecule type" value="Genomic_DNA"/>
</dbReference>
<evidence type="ECO:0000259" key="3">
    <source>
        <dbReference type="Pfam" id="PF13967"/>
    </source>
</evidence>
<keyword evidence="2" id="KW-0812">Transmembrane</keyword>
<evidence type="ECO:0000313" key="4">
    <source>
        <dbReference type="EMBL" id="KGQ01113.1"/>
    </source>
</evidence>
<dbReference type="GeneID" id="26970901"/>
<protein>
    <recommendedName>
        <fullName evidence="3">CSC1/OSCA1-like N-terminal transmembrane domain-containing protein</fullName>
    </recommendedName>
</protein>
<proteinExistence type="predicted"/>
<gene>
    <name evidence="4" type="ORF">PAAG_12151</name>
</gene>
<keyword evidence="2" id="KW-0472">Membrane</keyword>
<accession>A0A0A2V0T9</accession>
<dbReference type="VEuPathDB" id="FungiDB:PAAG_12151"/>
<feature type="region of interest" description="Disordered" evidence="1">
    <location>
        <begin position="1"/>
        <end position="28"/>
    </location>
</feature>
<keyword evidence="5" id="KW-1185">Reference proteome</keyword>
<dbReference type="Pfam" id="PF13967">
    <property type="entry name" value="RSN1_TM"/>
    <property type="match status" value="1"/>
</dbReference>
<feature type="compositionally biased region" description="Polar residues" evidence="1">
    <location>
        <begin position="1"/>
        <end position="15"/>
    </location>
</feature>
<evidence type="ECO:0000256" key="2">
    <source>
        <dbReference type="SAM" id="Phobius"/>
    </source>
</evidence>